<dbReference type="EMBL" id="VNHW01000004">
    <property type="protein sequence ID" value="TYP88442.1"/>
    <property type="molecule type" value="Genomic_DNA"/>
</dbReference>
<evidence type="ECO:0000313" key="2">
    <source>
        <dbReference type="Proteomes" id="UP000322499"/>
    </source>
</evidence>
<gene>
    <name evidence="1" type="ORF">BD833_104146</name>
</gene>
<proteinExistence type="predicted"/>
<accession>A0A5S5D0Z1</accession>
<dbReference type="AlphaFoldDB" id="A0A5S5D0Z1"/>
<evidence type="ECO:0000313" key="1">
    <source>
        <dbReference type="EMBL" id="TYP88442.1"/>
    </source>
</evidence>
<dbReference type="RefSeq" id="WP_166532575.1">
    <property type="nucleotide sequence ID" value="NZ_VNHW01000004.1"/>
</dbReference>
<comment type="caution">
    <text evidence="1">The sequence shown here is derived from an EMBL/GenBank/DDBJ whole genome shotgun (WGS) entry which is preliminary data.</text>
</comment>
<protein>
    <submittedName>
        <fullName evidence="1">Uncharacterized protein</fullName>
    </submittedName>
</protein>
<reference evidence="1 2" key="1">
    <citation type="submission" date="2019-07" db="EMBL/GenBank/DDBJ databases">
        <title>Genomic Encyclopedia of Archaeal and Bacterial Type Strains, Phase II (KMG-II): from individual species to whole genera.</title>
        <authorList>
            <person name="Goeker M."/>
        </authorList>
    </citation>
    <scope>NUCLEOTIDE SEQUENCE [LARGE SCALE GENOMIC DNA]</scope>
    <source>
        <strain evidence="1 2">DSM 46842</strain>
    </source>
</reference>
<dbReference type="Proteomes" id="UP000322499">
    <property type="component" value="Unassembled WGS sequence"/>
</dbReference>
<name>A0A5S5D0Z1_9ACTN</name>
<sequence>MADDELGLHIKGAVGFIDATALAAGLTALLRLLGDPPAAGEDSAAPVWAVSLLRTGSLDVAVRPGGAVTRESVERLQLVRRGIGSLHERAGAPAGWNQEDLRNLLRIGDIVGLQGVEAVDIIIDRQRPDDWITLSGSVLNHARESLSETEVSFGSVRGRIDRYLSRGNRREVGLTDESSGRPVRVWYPESLQARMVAAIERDVVIWGEVRRNTAGHKTSIRAEDLELVERRPPEPARALVGMFDPDWTDGISNDEWLRLQRGG</sequence>
<keyword evidence="2" id="KW-1185">Reference proteome</keyword>
<organism evidence="1 2">
    <name type="scientific">Blastococcus xanthinilyticus</name>
    <dbReference type="NCBI Taxonomy" id="1564164"/>
    <lineage>
        <taxon>Bacteria</taxon>
        <taxon>Bacillati</taxon>
        <taxon>Actinomycetota</taxon>
        <taxon>Actinomycetes</taxon>
        <taxon>Geodermatophilales</taxon>
        <taxon>Geodermatophilaceae</taxon>
        <taxon>Blastococcus</taxon>
    </lineage>
</organism>